<reference evidence="1 2" key="1">
    <citation type="submission" date="2021-05" db="EMBL/GenBank/DDBJ databases">
        <title>The draft genome of Geobacter luticola JCM 17780.</title>
        <authorList>
            <person name="Xu Z."/>
            <person name="Masuda Y."/>
            <person name="Itoh H."/>
            <person name="Senoo K."/>
        </authorList>
    </citation>
    <scope>NUCLEOTIDE SEQUENCE [LARGE SCALE GENOMIC DNA]</scope>
    <source>
        <strain evidence="1 2">JCM 17780</strain>
    </source>
</reference>
<keyword evidence="2" id="KW-1185">Reference proteome</keyword>
<accession>A0ABS5SBU0</accession>
<organism evidence="1 2">
    <name type="scientific">Geomobilimonas luticola</name>
    <dbReference type="NCBI Taxonomy" id="1114878"/>
    <lineage>
        <taxon>Bacteria</taxon>
        <taxon>Pseudomonadati</taxon>
        <taxon>Thermodesulfobacteriota</taxon>
        <taxon>Desulfuromonadia</taxon>
        <taxon>Geobacterales</taxon>
        <taxon>Geobacteraceae</taxon>
        <taxon>Geomobilimonas</taxon>
    </lineage>
</organism>
<comment type="caution">
    <text evidence="1">The sequence shown here is derived from an EMBL/GenBank/DDBJ whole genome shotgun (WGS) entry which is preliminary data.</text>
</comment>
<dbReference type="SUPFAM" id="SSF103196">
    <property type="entry name" value="Roadblock/LC7 domain"/>
    <property type="match status" value="1"/>
</dbReference>
<dbReference type="EMBL" id="JAHCVK010000002">
    <property type="protein sequence ID" value="MBT0652838.1"/>
    <property type="molecule type" value="Genomic_DNA"/>
</dbReference>
<dbReference type="Proteomes" id="UP000756860">
    <property type="component" value="Unassembled WGS sequence"/>
</dbReference>
<proteinExistence type="predicted"/>
<gene>
    <name evidence="1" type="ORF">KI810_07205</name>
</gene>
<name>A0ABS5SBU0_9BACT</name>
<evidence type="ECO:0000313" key="2">
    <source>
        <dbReference type="Proteomes" id="UP000756860"/>
    </source>
</evidence>
<dbReference type="RefSeq" id="WP_214174831.1">
    <property type="nucleotide sequence ID" value="NZ_JAHCVK010000002.1"/>
</dbReference>
<evidence type="ECO:0000313" key="1">
    <source>
        <dbReference type="EMBL" id="MBT0652838.1"/>
    </source>
</evidence>
<sequence length="120" mass="13092">MSFRATLQTIVEGVEGGFGAIIMGYDGIEIDAFVRQDSGFDVQLLAVEYATVLKEVKNTVDVLKSGALEEVTIATGRYRILVRAVNDDFFVVLLMSSDGNYGKGRFLLKREVPALLAGLQ</sequence>
<protein>
    <submittedName>
        <fullName evidence="1">Roadblock/LC7 domain-containing protein</fullName>
    </submittedName>
</protein>
<dbReference type="Gene3D" id="3.30.450.30">
    <property type="entry name" value="Dynein light chain 2a, cytoplasmic"/>
    <property type="match status" value="1"/>
</dbReference>